<organism evidence="2 3">
    <name type="scientific">Streptomyces shaanxiensis</name>
    <dbReference type="NCBI Taxonomy" id="653357"/>
    <lineage>
        <taxon>Bacteria</taxon>
        <taxon>Bacillati</taxon>
        <taxon>Actinomycetota</taxon>
        <taxon>Actinomycetes</taxon>
        <taxon>Kitasatosporales</taxon>
        <taxon>Streptomycetaceae</taxon>
        <taxon>Streptomyces</taxon>
    </lineage>
</organism>
<keyword evidence="3" id="KW-1185">Reference proteome</keyword>
<feature type="compositionally biased region" description="Low complexity" evidence="1">
    <location>
        <begin position="137"/>
        <end position="159"/>
    </location>
</feature>
<dbReference type="EMBL" id="BAAAZY010000019">
    <property type="protein sequence ID" value="GAA4075209.1"/>
    <property type="molecule type" value="Genomic_DNA"/>
</dbReference>
<reference evidence="3" key="1">
    <citation type="journal article" date="2019" name="Int. J. Syst. Evol. Microbiol.">
        <title>The Global Catalogue of Microorganisms (GCM) 10K type strain sequencing project: providing services to taxonomists for standard genome sequencing and annotation.</title>
        <authorList>
            <consortium name="The Broad Institute Genomics Platform"/>
            <consortium name="The Broad Institute Genome Sequencing Center for Infectious Disease"/>
            <person name="Wu L."/>
            <person name="Ma J."/>
        </authorList>
    </citation>
    <scope>NUCLEOTIDE SEQUENCE [LARGE SCALE GENOMIC DNA]</scope>
    <source>
        <strain evidence="3">JCM 16925</strain>
    </source>
</reference>
<protein>
    <submittedName>
        <fullName evidence="2">Uncharacterized protein</fullName>
    </submittedName>
</protein>
<evidence type="ECO:0000256" key="1">
    <source>
        <dbReference type="SAM" id="MobiDB-lite"/>
    </source>
</evidence>
<feature type="region of interest" description="Disordered" evidence="1">
    <location>
        <begin position="136"/>
        <end position="174"/>
    </location>
</feature>
<gene>
    <name evidence="2" type="ORF">GCM10022233_61840</name>
</gene>
<comment type="caution">
    <text evidence="2">The sequence shown here is derived from an EMBL/GenBank/DDBJ whole genome shotgun (WGS) entry which is preliminary data.</text>
</comment>
<sequence>MAFGTLYGSGIPPQRIALDFCSLSHVHPVCSCYRDPIATLQGLNSLGYGSAACDALATVFSETVIGAVVFEAVCMVLNAGALAFHGVGWAAGAKKGNWLDIGLDIAGFIPFADVARVGKVGWGAFKGRWSTRRWDVSRPSPTRSSRSWTTRGTYGTTWTPAPGQHVDTRRSPAPTTYRCEAQLTPKTIESKKFSQTKTLTIKVE</sequence>
<dbReference type="Proteomes" id="UP001499984">
    <property type="component" value="Unassembled WGS sequence"/>
</dbReference>
<evidence type="ECO:0000313" key="3">
    <source>
        <dbReference type="Proteomes" id="UP001499984"/>
    </source>
</evidence>
<accession>A0ABP7VV86</accession>
<name>A0ABP7VV86_9ACTN</name>
<proteinExistence type="predicted"/>
<evidence type="ECO:0000313" key="2">
    <source>
        <dbReference type="EMBL" id="GAA4075209.1"/>
    </source>
</evidence>